<dbReference type="PROSITE" id="PS01209">
    <property type="entry name" value="LDLRA_1"/>
    <property type="match status" value="1"/>
</dbReference>
<feature type="disulfide bond" evidence="2">
    <location>
        <begin position="218"/>
        <end position="236"/>
    </location>
</feature>
<name>A0A8C4Y1N3_9SAUR</name>
<evidence type="ECO:0000313" key="4">
    <source>
        <dbReference type="Ensembl" id="ENSGEVP00005012325.1"/>
    </source>
</evidence>
<keyword evidence="5" id="KW-1185">Reference proteome</keyword>
<reference evidence="4" key="2">
    <citation type="submission" date="2025-08" db="UniProtKB">
        <authorList>
            <consortium name="Ensembl"/>
        </authorList>
    </citation>
    <scope>IDENTIFICATION</scope>
</reference>
<dbReference type="GeneTree" id="ENSGT00940000162046"/>
<feature type="disulfide bond" evidence="2">
    <location>
        <begin position="211"/>
        <end position="223"/>
    </location>
</feature>
<keyword evidence="1 2" id="KW-1015">Disulfide bond</keyword>
<dbReference type="GO" id="GO:0016020">
    <property type="term" value="C:membrane"/>
    <property type="evidence" value="ECO:0007669"/>
    <property type="project" value="InterPro"/>
</dbReference>
<feature type="domain" description="MAM" evidence="3">
    <location>
        <begin position="294"/>
        <end position="410"/>
    </location>
</feature>
<evidence type="ECO:0000313" key="5">
    <source>
        <dbReference type="Proteomes" id="UP000694390"/>
    </source>
</evidence>
<dbReference type="PROSITE" id="PS50060">
    <property type="entry name" value="MAM_2"/>
    <property type="match status" value="4"/>
</dbReference>
<dbReference type="InterPro" id="IPR002172">
    <property type="entry name" value="LDrepeatLR_classA_rpt"/>
</dbReference>
<feature type="domain" description="MAM" evidence="3">
    <location>
        <begin position="412"/>
        <end position="571"/>
    </location>
</feature>
<dbReference type="SUPFAM" id="SSF57424">
    <property type="entry name" value="LDL receptor-like module"/>
    <property type="match status" value="1"/>
</dbReference>
<gene>
    <name evidence="4" type="primary">MAMDC4</name>
</gene>
<proteinExistence type="predicted"/>
<sequence length="816" mass="89629">APLSSFYNGETEAWRGKCSSPASKVCDFVCDCRDCSDENQCGYHKESVMLGTPFTCDFEEGNCGWKDVSTSAYRWVTDRASIAMWGTGPSADHTRGTDLGWYMAAEMRRNTFAAIARLRSPVMQQAAATCEIRAWYRPNETVQPALWVELTYDNETRTLWQSLKSSISAWQELVAYTGRVPGEFQVRNQPLVCSVELTLSCLHSAPLSLVCGPDERNCSRGSCVQLEQLCDGTDDCGDLSDESATECGECSPARESSAPVARGWRVGRVPRLESGHPCFCCTSSHRGLCLLLKGYFLSVDLSAQSTWDLSARLVTYPQDPPSREQCLSFWYRLDGPQSGTLNLKIQHDGEPETVLWTQTGSRGSTWHLGFATLSRQALQRYRLIFEALRDGYLGNMALDDVTVRAGACGPQTSCSFEANSCGFSSSWQYTWARQSNATGTATVGPPTDHTMGTARGYYMIVDTSKAFLPRGQAATLSSGQYRPLTGPQCLGFWYQLSPSDPGSLMVFMKEKGVQRRLFSVSSAQGDAWRYGKVTVQAAEDWQAVFEVVSAGGELSYVALDDLHLKAGSCPEPGSCDFESDTCGWTSPSDRTLGSYAWGWRSGASLGPKVDHTLGTTAGHYVYFDASVLGPGGNAAWLLSEHLPATMGACLRFWYHMDFPEHFYSGELRVKLYSMAGELTVWCARGHQGHGWRNRTISVQNTVEFQVMVGGMPRAAWRALAWLCQQISCHSPCSTPTAGSWWVAEMQPAGSAGHPCSASGHLALGRAEWGRRRGSLACEQAPHHQPLPLEMWVVHSEPRPSQSMGGVRASNHIVRLP</sequence>
<evidence type="ECO:0000259" key="3">
    <source>
        <dbReference type="PROSITE" id="PS50060"/>
    </source>
</evidence>
<dbReference type="PANTHER" id="PTHR23282:SF101">
    <property type="entry name" value="MAM DOMAIN-CONTAINING PROTEIN"/>
    <property type="match status" value="1"/>
</dbReference>
<dbReference type="Pfam" id="PF00057">
    <property type="entry name" value="Ldl_recept_a"/>
    <property type="match status" value="1"/>
</dbReference>
<dbReference type="PROSITE" id="PS50068">
    <property type="entry name" value="LDLRA_2"/>
    <property type="match status" value="1"/>
</dbReference>
<comment type="caution">
    <text evidence="2">Lacks conserved residue(s) required for the propagation of feature annotation.</text>
</comment>
<evidence type="ECO:0000256" key="1">
    <source>
        <dbReference type="ARBA" id="ARBA00023157"/>
    </source>
</evidence>
<organism evidence="4 5">
    <name type="scientific">Gopherus evgoodei</name>
    <name type="common">Goodes thornscrub tortoise</name>
    <dbReference type="NCBI Taxonomy" id="1825980"/>
    <lineage>
        <taxon>Eukaryota</taxon>
        <taxon>Metazoa</taxon>
        <taxon>Chordata</taxon>
        <taxon>Craniata</taxon>
        <taxon>Vertebrata</taxon>
        <taxon>Euteleostomi</taxon>
        <taxon>Archelosauria</taxon>
        <taxon>Testudinata</taxon>
        <taxon>Testudines</taxon>
        <taxon>Cryptodira</taxon>
        <taxon>Durocryptodira</taxon>
        <taxon>Testudinoidea</taxon>
        <taxon>Testudinidae</taxon>
        <taxon>Gopherus</taxon>
    </lineage>
</organism>
<dbReference type="CDD" id="cd06263">
    <property type="entry name" value="MAM"/>
    <property type="match status" value="3"/>
</dbReference>
<dbReference type="InterPro" id="IPR036055">
    <property type="entry name" value="LDL_receptor-like_sf"/>
</dbReference>
<dbReference type="InterPro" id="IPR000998">
    <property type="entry name" value="MAM_dom"/>
</dbReference>
<dbReference type="InterPro" id="IPR023415">
    <property type="entry name" value="LDLR_class-A_CS"/>
</dbReference>
<dbReference type="PANTHER" id="PTHR23282">
    <property type="entry name" value="APICAL ENDOSOMAL GLYCOPROTEIN PRECURSOR"/>
    <property type="match status" value="1"/>
</dbReference>
<evidence type="ECO:0000256" key="2">
    <source>
        <dbReference type="PROSITE-ProRule" id="PRU00124"/>
    </source>
</evidence>
<dbReference type="InterPro" id="IPR013320">
    <property type="entry name" value="ConA-like_dom_sf"/>
</dbReference>
<dbReference type="SMART" id="SM00137">
    <property type="entry name" value="MAM"/>
    <property type="match status" value="4"/>
</dbReference>
<dbReference type="SUPFAM" id="SSF49899">
    <property type="entry name" value="Concanavalin A-like lectins/glucanases"/>
    <property type="match status" value="4"/>
</dbReference>
<dbReference type="AlphaFoldDB" id="A0A8C4Y1N3"/>
<reference evidence="4" key="3">
    <citation type="submission" date="2025-09" db="UniProtKB">
        <authorList>
            <consortium name="Ensembl"/>
        </authorList>
    </citation>
    <scope>IDENTIFICATION</scope>
</reference>
<dbReference type="CDD" id="cd00112">
    <property type="entry name" value="LDLa"/>
    <property type="match status" value="2"/>
</dbReference>
<dbReference type="InterPro" id="IPR051560">
    <property type="entry name" value="MAM_domain-containing"/>
</dbReference>
<dbReference type="SMART" id="SM00192">
    <property type="entry name" value="LDLa"/>
    <property type="match status" value="2"/>
</dbReference>
<dbReference type="Proteomes" id="UP000694390">
    <property type="component" value="Chromosome 16"/>
</dbReference>
<dbReference type="Pfam" id="PF00629">
    <property type="entry name" value="MAM"/>
    <property type="match status" value="4"/>
</dbReference>
<dbReference type="Ensembl" id="ENSGEVT00005012902.1">
    <property type="protein sequence ID" value="ENSGEVP00005012325.1"/>
    <property type="gene ID" value="ENSGEVG00005008663.1"/>
</dbReference>
<feature type="domain" description="MAM" evidence="3">
    <location>
        <begin position="573"/>
        <end position="734"/>
    </location>
</feature>
<dbReference type="Gene3D" id="2.60.120.200">
    <property type="match status" value="4"/>
</dbReference>
<reference evidence="4" key="1">
    <citation type="submission" date="2019-06" db="EMBL/GenBank/DDBJ databases">
        <title>G10K-VGP Goodes thornscrub tortoise genome, primary haplotype.</title>
        <authorList>
            <person name="Murphy B."/>
            <person name="Edwards T."/>
            <person name="Rhie A."/>
            <person name="Koren S."/>
            <person name="Phillippy A."/>
            <person name="Fedrigo O."/>
            <person name="Haase B."/>
            <person name="Mountcastle J."/>
            <person name="Lewin H."/>
            <person name="Damas J."/>
            <person name="Howe K."/>
            <person name="Formenti G."/>
            <person name="Myers G."/>
            <person name="Durbin R."/>
            <person name="Jarvis E.D."/>
        </authorList>
    </citation>
    <scope>NUCLEOTIDE SEQUENCE [LARGE SCALE GENOMIC DNA]</scope>
</reference>
<accession>A0A8C4Y1N3</accession>
<dbReference type="PRINTS" id="PR00261">
    <property type="entry name" value="LDLRECEPTOR"/>
</dbReference>
<protein>
    <submittedName>
        <fullName evidence="4">MAM domain containing 4</fullName>
    </submittedName>
</protein>
<dbReference type="OrthoDB" id="8847287at2759"/>
<feature type="domain" description="MAM" evidence="3">
    <location>
        <begin position="54"/>
        <end position="220"/>
    </location>
</feature>
<dbReference type="Gene3D" id="4.10.400.10">
    <property type="entry name" value="Low-density Lipoprotein Receptor"/>
    <property type="match status" value="1"/>
</dbReference>